<evidence type="ECO:0000313" key="1">
    <source>
        <dbReference type="Proteomes" id="UP000790787"/>
    </source>
</evidence>
<dbReference type="Proteomes" id="UP000790787">
    <property type="component" value="Chromosome 17"/>
</dbReference>
<dbReference type="RefSeq" id="XP_075091697.1">
    <property type="nucleotide sequence ID" value="XM_075235596.1"/>
</dbReference>
<organism evidence="1 2">
    <name type="scientific">Nicotiana tabacum</name>
    <name type="common">Common tobacco</name>
    <dbReference type="NCBI Taxonomy" id="4097"/>
    <lineage>
        <taxon>Eukaryota</taxon>
        <taxon>Viridiplantae</taxon>
        <taxon>Streptophyta</taxon>
        <taxon>Embryophyta</taxon>
        <taxon>Tracheophyta</taxon>
        <taxon>Spermatophyta</taxon>
        <taxon>Magnoliopsida</taxon>
        <taxon>eudicotyledons</taxon>
        <taxon>Gunneridae</taxon>
        <taxon>Pentapetalae</taxon>
        <taxon>asterids</taxon>
        <taxon>lamiids</taxon>
        <taxon>Solanales</taxon>
        <taxon>Solanaceae</taxon>
        <taxon>Nicotianoideae</taxon>
        <taxon>Nicotianeae</taxon>
        <taxon>Nicotiana</taxon>
    </lineage>
</organism>
<reference evidence="1" key="1">
    <citation type="journal article" date="2014" name="Nat. Commun.">
        <title>The tobacco genome sequence and its comparison with those of tomato and potato.</title>
        <authorList>
            <person name="Sierro N."/>
            <person name="Battey J.N."/>
            <person name="Ouadi S."/>
            <person name="Bakaher N."/>
            <person name="Bovet L."/>
            <person name="Willig A."/>
            <person name="Goepfert S."/>
            <person name="Peitsch M.C."/>
            <person name="Ivanov N.V."/>
        </authorList>
    </citation>
    <scope>NUCLEOTIDE SEQUENCE [LARGE SCALE GENOMIC DNA]</scope>
</reference>
<evidence type="ECO:0000313" key="2">
    <source>
        <dbReference type="RefSeq" id="XP_075091697.1"/>
    </source>
</evidence>
<keyword evidence="1" id="KW-1185">Reference proteome</keyword>
<protein>
    <submittedName>
        <fullName evidence="2">Protein trichome birefringence-like 19</fullName>
    </submittedName>
</protein>
<reference evidence="2" key="2">
    <citation type="submission" date="2025-08" db="UniProtKB">
        <authorList>
            <consortium name="RefSeq"/>
        </authorList>
    </citation>
    <scope>IDENTIFICATION</scope>
    <source>
        <tissue evidence="2">Leaf</tissue>
    </source>
</reference>
<accession>A0AC58T388</accession>
<proteinExistence type="predicted"/>
<sequence>MASSSRNPSSSKNKGKADVAAPPIFSLSGELESVIVEFCIRYQRLPLVAVEEVGAPPPAPEEEEEKRIDPDADVVPSDKYGIRVVPAHARMWYQTFVRVASPGPEVGIDDDKLARKYSRIHNNIKYMGFEILFRPGELVNVNMVKVFYANWQPEASLDAVYEVECKWKPDAYELPIFDPRQFLELVRDKSMAFVGDSLARNHVQALICLLSKVHANPVTSDEMKRCEYREYNFNMSLLYSPLLVSAETVFDLYLDEIDESWTTKIQSFDYVIISAGHSFFHPPMFYLNHRLVGCLDCSQSNVSHLTSYFSYRRAFQMAFRAINSLQNYNGVIFLRTFAPSHFENGTWSNGGDCTKTRPFRRNEMVLDSHNLEFYKIQLQEARIAQKEGRKRGLKFRLFGVTRPMLLRPDGHPSKYGRWTKPNATVLTDCLHWCLPGPIDTWNDFLLQLLKREAADI</sequence>
<name>A0AC58T388_TOBAC</name>
<gene>
    <name evidence="2" type="primary">LOC142171885</name>
</gene>